<dbReference type="AlphaFoldDB" id="A0A804PMY9"/>
<dbReference type="InterPro" id="IPR016024">
    <property type="entry name" value="ARM-type_fold"/>
</dbReference>
<dbReference type="Gene3D" id="1.25.10.10">
    <property type="entry name" value="Leucine-rich Repeat Variant"/>
    <property type="match status" value="2"/>
</dbReference>
<dbReference type="UniPathway" id="UPA00143"/>
<dbReference type="FunCoup" id="A0A804PMY9">
    <property type="interactions" value="16"/>
</dbReference>
<dbReference type="GO" id="GO:0061630">
    <property type="term" value="F:ubiquitin protein ligase activity"/>
    <property type="evidence" value="ECO:0007669"/>
    <property type="project" value="UniProtKB-UniRule"/>
</dbReference>
<proteinExistence type="predicted"/>
<reference evidence="8" key="1">
    <citation type="journal article" date="2009" name="Science">
        <title>The B73 maize genome: complexity, diversity, and dynamics.</title>
        <authorList>
            <person name="Schnable P.S."/>
            <person name="Ware D."/>
            <person name="Fulton R.S."/>
            <person name="Stein J.C."/>
            <person name="Wei F."/>
            <person name="Pasternak S."/>
            <person name="Liang C."/>
            <person name="Zhang J."/>
            <person name="Fulton L."/>
            <person name="Graves T.A."/>
            <person name="Minx P."/>
            <person name="Reily A.D."/>
            <person name="Courtney L."/>
            <person name="Kruchowski S.S."/>
            <person name="Tomlinson C."/>
            <person name="Strong C."/>
            <person name="Delehaunty K."/>
            <person name="Fronick C."/>
            <person name="Courtney B."/>
            <person name="Rock S.M."/>
            <person name="Belter E."/>
            <person name="Du F."/>
            <person name="Kim K."/>
            <person name="Abbott R.M."/>
            <person name="Cotton M."/>
            <person name="Levy A."/>
            <person name="Marchetto P."/>
            <person name="Ochoa K."/>
            <person name="Jackson S.M."/>
            <person name="Gillam B."/>
            <person name="Chen W."/>
            <person name="Yan L."/>
            <person name="Higginbotham J."/>
            <person name="Cardenas M."/>
            <person name="Waligorski J."/>
            <person name="Applebaum E."/>
            <person name="Phelps L."/>
            <person name="Falcone J."/>
            <person name="Kanchi K."/>
            <person name="Thane T."/>
            <person name="Scimone A."/>
            <person name="Thane N."/>
            <person name="Henke J."/>
            <person name="Wang T."/>
            <person name="Ruppert J."/>
            <person name="Shah N."/>
            <person name="Rotter K."/>
            <person name="Hodges J."/>
            <person name="Ingenthron E."/>
            <person name="Cordes M."/>
            <person name="Kohlberg S."/>
            <person name="Sgro J."/>
            <person name="Delgado B."/>
            <person name="Mead K."/>
            <person name="Chinwalla A."/>
            <person name="Leonard S."/>
            <person name="Crouse K."/>
            <person name="Collura K."/>
            <person name="Kudrna D."/>
            <person name="Currie J."/>
            <person name="He R."/>
            <person name="Angelova A."/>
            <person name="Rajasekar S."/>
            <person name="Mueller T."/>
            <person name="Lomeli R."/>
            <person name="Scara G."/>
            <person name="Ko A."/>
            <person name="Delaney K."/>
            <person name="Wissotski M."/>
            <person name="Lopez G."/>
            <person name="Campos D."/>
            <person name="Braidotti M."/>
            <person name="Ashley E."/>
            <person name="Golser W."/>
            <person name="Kim H."/>
            <person name="Lee S."/>
            <person name="Lin J."/>
            <person name="Dujmic Z."/>
            <person name="Kim W."/>
            <person name="Talag J."/>
            <person name="Zuccolo A."/>
            <person name="Fan C."/>
            <person name="Sebastian A."/>
            <person name="Kramer M."/>
            <person name="Spiegel L."/>
            <person name="Nascimento L."/>
            <person name="Zutavern T."/>
            <person name="Miller B."/>
            <person name="Ambroise C."/>
            <person name="Muller S."/>
            <person name="Spooner W."/>
            <person name="Narechania A."/>
            <person name="Ren L."/>
            <person name="Wei S."/>
            <person name="Kumari S."/>
            <person name="Faga B."/>
            <person name="Levy M.J."/>
            <person name="McMahan L."/>
            <person name="Van Buren P."/>
            <person name="Vaughn M.W."/>
            <person name="Ying K."/>
            <person name="Yeh C.-T."/>
            <person name="Emrich S.J."/>
            <person name="Jia Y."/>
            <person name="Kalyanaraman A."/>
            <person name="Hsia A.-P."/>
            <person name="Barbazuk W.B."/>
            <person name="Baucom R.S."/>
            <person name="Brutnell T.P."/>
            <person name="Carpita N.C."/>
            <person name="Chaparro C."/>
            <person name="Chia J.-M."/>
            <person name="Deragon J.-M."/>
            <person name="Estill J.C."/>
            <person name="Fu Y."/>
            <person name="Jeddeloh J.A."/>
            <person name="Han Y."/>
            <person name="Lee H."/>
            <person name="Li P."/>
            <person name="Lisch D.R."/>
            <person name="Liu S."/>
            <person name="Liu Z."/>
            <person name="Nagel D.H."/>
            <person name="McCann M.C."/>
            <person name="SanMiguel P."/>
            <person name="Myers A.M."/>
            <person name="Nettleton D."/>
            <person name="Nguyen J."/>
            <person name="Penning B.W."/>
            <person name="Ponnala L."/>
            <person name="Schneider K.L."/>
            <person name="Schwartz D.C."/>
            <person name="Sharma A."/>
            <person name="Soderlund C."/>
            <person name="Springer N.M."/>
            <person name="Sun Q."/>
            <person name="Wang H."/>
            <person name="Waterman M."/>
            <person name="Westerman R."/>
            <person name="Wolfgruber T.K."/>
            <person name="Yang L."/>
            <person name="Yu Y."/>
            <person name="Zhang L."/>
            <person name="Zhou S."/>
            <person name="Zhu Q."/>
            <person name="Bennetzen J.L."/>
            <person name="Dawe R.K."/>
            <person name="Jiang J."/>
            <person name="Jiang N."/>
            <person name="Presting G.G."/>
            <person name="Wessler S.R."/>
            <person name="Aluru S."/>
            <person name="Martienssen R.A."/>
            <person name="Clifton S.W."/>
            <person name="McCombie W.R."/>
            <person name="Wing R.A."/>
            <person name="Wilson R.K."/>
        </authorList>
    </citation>
    <scope>NUCLEOTIDE SEQUENCE [LARGE SCALE GENOMIC DNA]</scope>
    <source>
        <strain evidence="8">cv. B73</strain>
    </source>
</reference>
<evidence type="ECO:0000259" key="6">
    <source>
        <dbReference type="PROSITE" id="PS51698"/>
    </source>
</evidence>
<dbReference type="InterPro" id="IPR011989">
    <property type="entry name" value="ARM-like"/>
</dbReference>
<dbReference type="EC" id="2.3.2.27" evidence="5"/>
<name>A0A804PMY9_MAIZE</name>
<dbReference type="PROSITE" id="PS51698">
    <property type="entry name" value="U_BOX"/>
    <property type="match status" value="1"/>
</dbReference>
<dbReference type="PANTHER" id="PTHR22849">
    <property type="entry name" value="WDSAM1 PROTEIN"/>
    <property type="match status" value="1"/>
</dbReference>
<organism evidence="7 8">
    <name type="scientific">Zea mays</name>
    <name type="common">Maize</name>
    <dbReference type="NCBI Taxonomy" id="4577"/>
    <lineage>
        <taxon>Eukaryota</taxon>
        <taxon>Viridiplantae</taxon>
        <taxon>Streptophyta</taxon>
        <taxon>Embryophyta</taxon>
        <taxon>Tracheophyta</taxon>
        <taxon>Spermatophyta</taxon>
        <taxon>Magnoliopsida</taxon>
        <taxon>Liliopsida</taxon>
        <taxon>Poales</taxon>
        <taxon>Poaceae</taxon>
        <taxon>PACMAD clade</taxon>
        <taxon>Panicoideae</taxon>
        <taxon>Andropogonodae</taxon>
        <taxon>Andropogoneae</taxon>
        <taxon>Tripsacinae</taxon>
        <taxon>Zea</taxon>
    </lineage>
</organism>
<dbReference type="GO" id="GO:0016567">
    <property type="term" value="P:protein ubiquitination"/>
    <property type="evidence" value="ECO:0007669"/>
    <property type="project" value="UniProtKB-UniRule"/>
</dbReference>
<dbReference type="SUPFAM" id="SSF57850">
    <property type="entry name" value="RING/U-box"/>
    <property type="match status" value="1"/>
</dbReference>
<keyword evidence="3 5" id="KW-0808">Transferase</keyword>
<protein>
    <recommendedName>
        <fullName evidence="5 6">U-box domain-containing protein</fullName>
        <ecNumber evidence="5">2.3.2.27</ecNumber>
    </recommendedName>
    <alternativeName>
        <fullName evidence="5">RING-type E3 ubiquitin transferase PUB</fullName>
    </alternativeName>
</protein>
<dbReference type="GeneID" id="100281470"/>
<dbReference type="InParanoid" id="A0A804PMY9"/>
<gene>
    <name evidence="7" type="primary">LOC100281470</name>
</gene>
<evidence type="ECO:0000313" key="8">
    <source>
        <dbReference type="Proteomes" id="UP000007305"/>
    </source>
</evidence>
<reference evidence="7" key="3">
    <citation type="submission" date="2021-05" db="UniProtKB">
        <authorList>
            <consortium name="EnsemblPlants"/>
        </authorList>
    </citation>
    <scope>IDENTIFICATION</scope>
    <source>
        <strain evidence="7">cv. B73</strain>
    </source>
</reference>
<comment type="pathway">
    <text evidence="2 5">Protein modification; protein ubiquitination.</text>
</comment>
<dbReference type="PANTHER" id="PTHR22849:SF157">
    <property type="entry name" value="U-BOX DOMAIN-CONTAINING PROTEIN"/>
    <property type="match status" value="1"/>
</dbReference>
<dbReference type="Gramene" id="Zm00001eb253960_T001">
    <property type="protein sequence ID" value="Zm00001eb253960_P001"/>
    <property type="gene ID" value="Zm00001eb253960"/>
</dbReference>
<dbReference type="InterPro" id="IPR003613">
    <property type="entry name" value="Ubox_domain"/>
</dbReference>
<dbReference type="OrthoDB" id="10064100at2759"/>
<dbReference type="Gene3D" id="3.30.40.10">
    <property type="entry name" value="Zinc/RING finger domain, C3HC4 (zinc finger)"/>
    <property type="match status" value="1"/>
</dbReference>
<comment type="catalytic activity">
    <reaction evidence="1 5">
        <text>S-ubiquitinyl-[E2 ubiquitin-conjugating enzyme]-L-cysteine + [acceptor protein]-L-lysine = [E2 ubiquitin-conjugating enzyme]-L-cysteine + N(6)-ubiquitinyl-[acceptor protein]-L-lysine.</text>
        <dbReference type="EC" id="2.3.2.27"/>
    </reaction>
</comment>
<evidence type="ECO:0000256" key="2">
    <source>
        <dbReference type="ARBA" id="ARBA00004906"/>
    </source>
</evidence>
<accession>A0A804PMY9</accession>
<feature type="domain" description="U-box" evidence="6">
    <location>
        <begin position="66"/>
        <end position="140"/>
    </location>
</feature>
<evidence type="ECO:0000256" key="1">
    <source>
        <dbReference type="ARBA" id="ARBA00000900"/>
    </source>
</evidence>
<dbReference type="KEGG" id="zma:100281470"/>
<keyword evidence="4 5" id="KW-0833">Ubl conjugation pathway</keyword>
<dbReference type="SMART" id="SM00504">
    <property type="entry name" value="Ubox"/>
    <property type="match status" value="1"/>
</dbReference>
<evidence type="ECO:0000313" key="7">
    <source>
        <dbReference type="EnsemblPlants" id="Zm00001eb253960_P001"/>
    </source>
</evidence>
<dbReference type="InterPro" id="IPR013083">
    <property type="entry name" value="Znf_RING/FYVE/PHD"/>
</dbReference>
<keyword evidence="8" id="KW-1185">Reference proteome</keyword>
<dbReference type="Proteomes" id="UP000007305">
    <property type="component" value="Chromosome 5"/>
</dbReference>
<dbReference type="CDD" id="cd16664">
    <property type="entry name" value="RING-Ubox_PUB"/>
    <property type="match status" value="1"/>
</dbReference>
<dbReference type="InterPro" id="IPR045185">
    <property type="entry name" value="PUB22/23/24-like"/>
</dbReference>
<reference evidence="7" key="2">
    <citation type="submission" date="2019-07" db="EMBL/GenBank/DDBJ databases">
        <authorList>
            <person name="Seetharam A."/>
            <person name="Woodhouse M."/>
            <person name="Cannon E."/>
        </authorList>
    </citation>
    <scope>NUCLEOTIDE SEQUENCE [LARGE SCALE GENOMIC DNA]</scope>
    <source>
        <strain evidence="7">cv. B73</strain>
    </source>
</reference>
<evidence type="ECO:0000256" key="5">
    <source>
        <dbReference type="RuleBase" id="RU369093"/>
    </source>
</evidence>
<dbReference type="RefSeq" id="XP_020393373.1">
    <property type="nucleotide sequence ID" value="XM_020537784.3"/>
</dbReference>
<dbReference type="Pfam" id="PF25598">
    <property type="entry name" value="ARM_PUB"/>
    <property type="match status" value="1"/>
</dbReference>
<evidence type="ECO:0000256" key="4">
    <source>
        <dbReference type="ARBA" id="ARBA00022786"/>
    </source>
</evidence>
<comment type="function">
    <text evidence="5">Functions as an E3 ubiquitin ligase.</text>
</comment>
<dbReference type="Pfam" id="PF04564">
    <property type="entry name" value="U-box"/>
    <property type="match status" value="1"/>
</dbReference>
<dbReference type="InterPro" id="IPR058678">
    <property type="entry name" value="ARM_PUB"/>
</dbReference>
<dbReference type="FunFam" id="3.30.40.10:FF:000442">
    <property type="entry name" value="RING-type E3 ubiquitin transferase"/>
    <property type="match status" value="1"/>
</dbReference>
<evidence type="ECO:0000256" key="3">
    <source>
        <dbReference type="ARBA" id="ARBA00022679"/>
    </source>
</evidence>
<dbReference type="SUPFAM" id="SSF48371">
    <property type="entry name" value="ARM repeat"/>
    <property type="match status" value="1"/>
</dbReference>
<dbReference type="EnsemblPlants" id="Zm00001eb253960_T001">
    <property type="protein sequence ID" value="Zm00001eb253960_P001"/>
    <property type="gene ID" value="Zm00001eb253960"/>
</dbReference>
<dbReference type="InterPro" id="IPR045210">
    <property type="entry name" value="RING-Ubox_PUB"/>
</dbReference>
<sequence>MQHNSSAAQQTEVRGTSSILARGAGMVTPAVSRYRLRPRLVRVAVSEIPLATRRTRQQPVAATEPAIPSNFLCPISLEMMKDPVTALTGITYDRDSVEGWLQRGHSTCPVTARPLRAEDLIPNHATRRMIQDWCVANRALGVERVPTPRVPLSAADAAELLAAVSAAARRGDAMVCRQLAAKARALGKESDRNRRCLAAGGAARALSSAFLRLVDQPASFGGALGEILATLVVFFPLDEECRSHIASPASLDAIVSILSHDGEATSKSSAAVVLREIASSSDSDPECLDALSETNGVHDALIKLLQKPVSAQATKAALVTAYYLVRGSDLAARRLVDLGMVELLVEMLVDADKGTTEKALAVLDSLLLTEEGRGKACAHALAVPVLVKKMQHVSEMATEFAVSALWRLCKSFSGEGPCKAEALQLGAFQKLLLLLQVGCMGVTKERASELLRLLNGSRDGVECIETVDFKGLKRPFS</sequence>